<dbReference type="Proteomes" id="UP000199664">
    <property type="component" value="Unassembled WGS sequence"/>
</dbReference>
<dbReference type="EMBL" id="FOAN01000019">
    <property type="protein sequence ID" value="SEM69457.1"/>
    <property type="molecule type" value="Genomic_DNA"/>
</dbReference>
<dbReference type="GO" id="GO:0016740">
    <property type="term" value="F:transferase activity"/>
    <property type="evidence" value="ECO:0007669"/>
    <property type="project" value="UniProtKB-KW"/>
</dbReference>
<keyword evidence="2" id="KW-0808">Transferase</keyword>
<dbReference type="PANTHER" id="PTHR43196">
    <property type="entry name" value="SULFATE ADENYLYLTRANSFERASE SUBUNIT 2"/>
    <property type="match status" value="1"/>
</dbReference>
<evidence type="ECO:0000313" key="3">
    <source>
        <dbReference type="Proteomes" id="UP000199664"/>
    </source>
</evidence>
<dbReference type="OrthoDB" id="9794018at2"/>
<gene>
    <name evidence="2" type="ORF">SAMN04515666_11940</name>
</gene>
<keyword evidence="3" id="KW-1185">Reference proteome</keyword>
<sequence length="280" mass="31452">MLNIISRPSRLSPIDSSVRILRDAIERFQPTHIVSMVSGGKDSAASDQVARELNAKIDLVIHGNTRCGIPETTQFVRDTYGKLGDLAEADAGTAYEAYVMRKGFFGQGHGAHGFAYRVLKATPFRAVVAKHLRRRQRGVRVLLLNGARKDESENRQRRLQVWRQDPAQKGNIWVNLIHDWSQDDRDSYLAARQTPINPVAKALCRSGECMCGTMQTAAERVEAAVLYPHWGSWLSELEAEVRRKHGFGWGEPFPRPRVEGQYDLFQPMCSDCLLRGGAHA</sequence>
<feature type="domain" description="Phosphoadenosine phosphosulphate reductase" evidence="1">
    <location>
        <begin position="33"/>
        <end position="206"/>
    </location>
</feature>
<dbReference type="InterPro" id="IPR014729">
    <property type="entry name" value="Rossmann-like_a/b/a_fold"/>
</dbReference>
<evidence type="ECO:0000259" key="1">
    <source>
        <dbReference type="Pfam" id="PF01507"/>
    </source>
</evidence>
<dbReference type="Gene3D" id="3.40.50.620">
    <property type="entry name" value="HUPs"/>
    <property type="match status" value="1"/>
</dbReference>
<evidence type="ECO:0000313" key="2">
    <source>
        <dbReference type="EMBL" id="SEM69457.1"/>
    </source>
</evidence>
<dbReference type="AlphaFoldDB" id="A0A1H8AIV8"/>
<dbReference type="InterPro" id="IPR002500">
    <property type="entry name" value="PAPS_reduct_dom"/>
</dbReference>
<name>A0A1H8AIV8_9HYPH</name>
<dbReference type="InterPro" id="IPR050128">
    <property type="entry name" value="Sulfate_adenylyltrnsfr_sub2"/>
</dbReference>
<protein>
    <submittedName>
        <fullName evidence="2">3'-phosphoadenosine 5'-phosphosulfate sulfotransferase (PAPS reductase)/FAD synthetase</fullName>
    </submittedName>
</protein>
<proteinExistence type="predicted"/>
<reference evidence="3" key="1">
    <citation type="submission" date="2016-10" db="EMBL/GenBank/DDBJ databases">
        <authorList>
            <person name="Varghese N."/>
            <person name="Submissions S."/>
        </authorList>
    </citation>
    <scope>NUCLEOTIDE SEQUENCE [LARGE SCALE GENOMIC DNA]</scope>
    <source>
        <strain evidence="3">LMG 26383,CCUG 61248,R- 45681</strain>
    </source>
</reference>
<dbReference type="RefSeq" id="WP_091843544.1">
    <property type="nucleotide sequence ID" value="NZ_FOAN01000019.1"/>
</dbReference>
<organism evidence="2 3">
    <name type="scientific">Bosea lupini</name>
    <dbReference type="NCBI Taxonomy" id="1036779"/>
    <lineage>
        <taxon>Bacteria</taxon>
        <taxon>Pseudomonadati</taxon>
        <taxon>Pseudomonadota</taxon>
        <taxon>Alphaproteobacteria</taxon>
        <taxon>Hyphomicrobiales</taxon>
        <taxon>Boseaceae</taxon>
        <taxon>Bosea</taxon>
    </lineage>
</organism>
<dbReference type="Pfam" id="PF01507">
    <property type="entry name" value="PAPS_reduct"/>
    <property type="match status" value="1"/>
</dbReference>
<dbReference type="SUPFAM" id="SSF52402">
    <property type="entry name" value="Adenine nucleotide alpha hydrolases-like"/>
    <property type="match status" value="1"/>
</dbReference>
<dbReference type="PANTHER" id="PTHR43196:SF2">
    <property type="entry name" value="PHOSPHOADENOSINE PHOSPHOSULFATE REDUCTASE"/>
    <property type="match status" value="1"/>
</dbReference>
<dbReference type="STRING" id="1036779.SAMN04515666_11940"/>
<accession>A0A1H8AIV8</accession>